<evidence type="ECO:0000259" key="4">
    <source>
        <dbReference type="PROSITE" id="PS51779"/>
    </source>
</evidence>
<evidence type="ECO:0000313" key="6">
    <source>
        <dbReference type="Proteomes" id="UP000034185"/>
    </source>
</evidence>
<evidence type="ECO:0000256" key="1">
    <source>
        <dbReference type="ARBA" id="ARBA00004370"/>
    </source>
</evidence>
<proteinExistence type="predicted"/>
<keyword evidence="2 3" id="KW-0472">Membrane</keyword>
<dbReference type="EMBL" id="LCRA01000018">
    <property type="protein sequence ID" value="KKW27043.1"/>
    <property type="molecule type" value="Genomic_DNA"/>
</dbReference>
<evidence type="ECO:0000256" key="3">
    <source>
        <dbReference type="SAM" id="Phobius"/>
    </source>
</evidence>
<sequence>MSSEKIVDLRGKRALFFYRQRPPVDKRVPLRERKRKLRLIALTVLFLIFAVGAFGLHYVSYMGRFSVNSIEVKGAATIDPGVIRQYVDHVLNDGPRHYLSRSNIFLYPRSVIEKDIVIDFPRIKSATLSRPSFFSTTLIVTVQERTFFALWCPDASKQGCYQMDDSGYIFAEAAVDNPAKYIFGGGLPSAPSTIGQVFAPSHLSEIIALLERFTQTAYIPEGAIVENPRDFSVPLKDRFIIKASFDMDPDTLIKNLQLILSNPPLRGNERNIAYIDLRFGDRVYYKMKGDTPVPQAQ</sequence>
<name>A0A0G1X7A1_9BACT</name>
<feature type="domain" description="POTRA" evidence="4">
    <location>
        <begin position="65"/>
        <end position="145"/>
    </location>
</feature>
<dbReference type="InterPro" id="IPR034746">
    <property type="entry name" value="POTRA"/>
</dbReference>
<reference evidence="5 6" key="1">
    <citation type="journal article" date="2015" name="Nature">
        <title>rRNA introns, odd ribosomes, and small enigmatic genomes across a large radiation of phyla.</title>
        <authorList>
            <person name="Brown C.T."/>
            <person name="Hug L.A."/>
            <person name="Thomas B.C."/>
            <person name="Sharon I."/>
            <person name="Castelle C.J."/>
            <person name="Singh A."/>
            <person name="Wilkins M.J."/>
            <person name="Williams K.H."/>
            <person name="Banfield J.F."/>
        </authorList>
    </citation>
    <scope>NUCLEOTIDE SEQUENCE [LARGE SCALE GENOMIC DNA]</scope>
</reference>
<keyword evidence="3" id="KW-1133">Transmembrane helix</keyword>
<feature type="transmembrane region" description="Helical" evidence="3">
    <location>
        <begin position="39"/>
        <end position="59"/>
    </location>
</feature>
<comment type="subcellular location">
    <subcellularLocation>
        <location evidence="1">Membrane</location>
    </subcellularLocation>
</comment>
<dbReference type="PROSITE" id="PS51779">
    <property type="entry name" value="POTRA"/>
    <property type="match status" value="1"/>
</dbReference>
<protein>
    <recommendedName>
        <fullName evidence="4">POTRA domain-containing protein</fullName>
    </recommendedName>
</protein>
<comment type="caution">
    <text evidence="5">The sequence shown here is derived from an EMBL/GenBank/DDBJ whole genome shotgun (WGS) entry which is preliminary data.</text>
</comment>
<accession>A0A0G1X7A1</accession>
<organism evidence="5 6">
    <name type="scientific">Candidatus Kaiserbacteria bacterium GW2011_GWB1_52_6</name>
    <dbReference type="NCBI Taxonomy" id="1618674"/>
    <lineage>
        <taxon>Bacteria</taxon>
        <taxon>Candidatus Kaiseribacteriota</taxon>
    </lineage>
</organism>
<gene>
    <name evidence="5" type="ORF">UY70_C0018G0010</name>
</gene>
<dbReference type="Proteomes" id="UP000034185">
    <property type="component" value="Unassembled WGS sequence"/>
</dbReference>
<keyword evidence="3" id="KW-0812">Transmembrane</keyword>
<evidence type="ECO:0000313" key="5">
    <source>
        <dbReference type="EMBL" id="KKW27043.1"/>
    </source>
</evidence>
<dbReference type="GO" id="GO:0016020">
    <property type="term" value="C:membrane"/>
    <property type="evidence" value="ECO:0007669"/>
    <property type="project" value="UniProtKB-SubCell"/>
</dbReference>
<dbReference type="AlphaFoldDB" id="A0A0G1X7A1"/>
<evidence type="ECO:0000256" key="2">
    <source>
        <dbReference type="ARBA" id="ARBA00023136"/>
    </source>
</evidence>